<sequence length="30" mass="3534">VFEKRSLEKSTDTASQMRLFVTVTQFSQRL</sequence>
<feature type="non-terminal residue" evidence="1">
    <location>
        <position position="1"/>
    </location>
</feature>
<organism evidence="1">
    <name type="scientific">marine metagenome</name>
    <dbReference type="NCBI Taxonomy" id="408172"/>
    <lineage>
        <taxon>unclassified sequences</taxon>
        <taxon>metagenomes</taxon>
        <taxon>ecological metagenomes</taxon>
    </lineage>
</organism>
<proteinExistence type="predicted"/>
<accession>A0A382X8M0</accession>
<protein>
    <submittedName>
        <fullName evidence="1">Uncharacterized protein</fullName>
    </submittedName>
</protein>
<dbReference type="AlphaFoldDB" id="A0A382X8M0"/>
<reference evidence="1" key="1">
    <citation type="submission" date="2018-05" db="EMBL/GenBank/DDBJ databases">
        <authorList>
            <person name="Lanie J.A."/>
            <person name="Ng W.-L."/>
            <person name="Kazmierczak K.M."/>
            <person name="Andrzejewski T.M."/>
            <person name="Davidsen T.M."/>
            <person name="Wayne K.J."/>
            <person name="Tettelin H."/>
            <person name="Glass J.I."/>
            <person name="Rusch D."/>
            <person name="Podicherti R."/>
            <person name="Tsui H.-C.T."/>
            <person name="Winkler M.E."/>
        </authorList>
    </citation>
    <scope>NUCLEOTIDE SEQUENCE</scope>
</reference>
<dbReference type="EMBL" id="UINC01165687">
    <property type="protein sequence ID" value="SVD67220.1"/>
    <property type="molecule type" value="Genomic_DNA"/>
</dbReference>
<gene>
    <name evidence="1" type="ORF">METZ01_LOCUS420074</name>
</gene>
<name>A0A382X8M0_9ZZZZ</name>
<evidence type="ECO:0000313" key="1">
    <source>
        <dbReference type="EMBL" id="SVD67220.1"/>
    </source>
</evidence>